<name>A0A4V1KNN6_9FLAO</name>
<dbReference type="EMBL" id="QOVK01000039">
    <property type="protein sequence ID" value="RXG11270.1"/>
    <property type="molecule type" value="Genomic_DNA"/>
</dbReference>
<proteinExistence type="predicted"/>
<protein>
    <submittedName>
        <fullName evidence="1">Uncharacterized protein</fullName>
    </submittedName>
</protein>
<accession>A0A4V1KNN6</accession>
<dbReference type="AlphaFoldDB" id="A0A4V1KNN6"/>
<organism evidence="1 2">
    <name type="scientific">Leeuwenhoekiella polynyae</name>
    <dbReference type="NCBI Taxonomy" id="1550906"/>
    <lineage>
        <taxon>Bacteria</taxon>
        <taxon>Pseudomonadati</taxon>
        <taxon>Bacteroidota</taxon>
        <taxon>Flavobacteriia</taxon>
        <taxon>Flavobacteriales</taxon>
        <taxon>Flavobacteriaceae</taxon>
        <taxon>Leeuwenhoekiella</taxon>
    </lineage>
</organism>
<comment type="caution">
    <text evidence="1">The sequence shown here is derived from an EMBL/GenBank/DDBJ whole genome shotgun (WGS) entry which is preliminary data.</text>
</comment>
<gene>
    <name evidence="1" type="ORF">DSM02_4132</name>
</gene>
<reference evidence="1 2" key="1">
    <citation type="submission" date="2018-07" db="EMBL/GenBank/DDBJ databases">
        <title>Leeuwenhoekiella genomics.</title>
        <authorList>
            <person name="Tahon G."/>
            <person name="Willems A."/>
        </authorList>
    </citation>
    <scope>NUCLEOTIDE SEQUENCE [LARGE SCALE GENOMIC DNA]</scope>
    <source>
        <strain evidence="1 2">LMG 29608</strain>
    </source>
</reference>
<dbReference type="Proteomes" id="UP000289859">
    <property type="component" value="Unassembled WGS sequence"/>
</dbReference>
<dbReference type="OrthoDB" id="9792800at2"/>
<evidence type="ECO:0000313" key="2">
    <source>
        <dbReference type="Proteomes" id="UP000289859"/>
    </source>
</evidence>
<sequence length="203" mass="23598">MPGTNRPKSVAQFDPSYPIPRLFEIYTGKSLLSNNIQLINMQGKNKWVNNKKIIDKILGDFKKSDDQVFYLFDNDMSFEIGKAVMTENMFFVGNQDIEDAIDNKIWVSNLNHYYNGVLEFNVEEVQSWKELVPLEAKCNDHEKFYPILNRKIKDKLKNLGGDIDQLKRIPSKGIESADFLLLNINELDDIPFEIREAFDKVLE</sequence>
<keyword evidence="2" id="KW-1185">Reference proteome</keyword>
<dbReference type="RefSeq" id="WP_128767282.1">
    <property type="nucleotide sequence ID" value="NZ_JBHUOO010000016.1"/>
</dbReference>
<evidence type="ECO:0000313" key="1">
    <source>
        <dbReference type="EMBL" id="RXG11270.1"/>
    </source>
</evidence>